<dbReference type="AlphaFoldDB" id="A0A1D8IQX0"/>
<reference evidence="4" key="1">
    <citation type="submission" date="2016-09" db="EMBL/GenBank/DDBJ databases">
        <title>Acidihalobacter prosperus F5.</title>
        <authorList>
            <person name="Khaleque H.N."/>
            <person name="Ramsay J.P."/>
            <person name="Kaksonen A.H."/>
            <person name="Boxall N.J."/>
            <person name="Watkin E.L.J."/>
        </authorList>
    </citation>
    <scope>NUCLEOTIDE SEQUENCE [LARGE SCALE GENOMIC DNA]</scope>
    <source>
        <strain evidence="4">F5</strain>
    </source>
</reference>
<evidence type="ECO:0000313" key="3">
    <source>
        <dbReference type="EMBL" id="AOU98866.1"/>
    </source>
</evidence>
<keyword evidence="4" id="KW-1185">Reference proteome</keyword>
<keyword evidence="1" id="KW-0175">Coiled coil</keyword>
<gene>
    <name evidence="3" type="ORF">BI364_13670</name>
</gene>
<dbReference type="RefSeq" id="WP_070079221.1">
    <property type="nucleotide sequence ID" value="NZ_CP017415.1"/>
</dbReference>
<evidence type="ECO:0000256" key="2">
    <source>
        <dbReference type="SAM" id="MobiDB-lite"/>
    </source>
</evidence>
<dbReference type="Proteomes" id="UP000095401">
    <property type="component" value="Chromosome"/>
</dbReference>
<sequence length="360" mass="38231">MQGIREAQQAARKMQQKLERALARAQIKQATLNAKGLLKTGDRLRVKLPSGELRTITFDGWRGSQIVTRGGIRIAEALAVDRLNGQPVDFGDSSSSEGSSESSEIPALQASVKAAKALSALSSEALTAALLEQRPAAKPAEQSETALPPPAQATELLSILRQAVSGLSDETLRSEGLSAALLAPIPPLYAPPDAVKPKASRFVDSLGLLLSRTENPADTSPARRPFLGGGPKNGAKPELPKAPMADAKRQALLAASLGGSSARPESLTPTRILKRQRPKALPAARGLAPVTIKLTKADVDAVLHQYASRLVTPNLRTLAARAETFFESLGPVEHARLETAARFALQAQLAIFMRERDLLV</sequence>
<accession>A0A1D8IQX0</accession>
<dbReference type="KEGG" id="aprs:BI364_13670"/>
<feature type="compositionally biased region" description="Low complexity" evidence="2">
    <location>
        <begin position="93"/>
        <end position="104"/>
    </location>
</feature>
<feature type="region of interest" description="Disordered" evidence="2">
    <location>
        <begin position="213"/>
        <end position="241"/>
    </location>
</feature>
<feature type="coiled-coil region" evidence="1">
    <location>
        <begin position="4"/>
        <end position="35"/>
    </location>
</feature>
<evidence type="ECO:0000313" key="4">
    <source>
        <dbReference type="Proteomes" id="UP000095401"/>
    </source>
</evidence>
<dbReference type="EMBL" id="CP017415">
    <property type="protein sequence ID" value="AOU98866.1"/>
    <property type="molecule type" value="Genomic_DNA"/>
</dbReference>
<feature type="region of interest" description="Disordered" evidence="2">
    <location>
        <begin position="85"/>
        <end position="104"/>
    </location>
</feature>
<organism evidence="3 4">
    <name type="scientific">Acidihalobacter yilgarnensis</name>
    <dbReference type="NCBI Taxonomy" id="2819280"/>
    <lineage>
        <taxon>Bacteria</taxon>
        <taxon>Pseudomonadati</taxon>
        <taxon>Pseudomonadota</taxon>
        <taxon>Gammaproteobacteria</taxon>
        <taxon>Chromatiales</taxon>
        <taxon>Ectothiorhodospiraceae</taxon>
        <taxon>Acidihalobacter</taxon>
    </lineage>
</organism>
<protein>
    <submittedName>
        <fullName evidence="3">Uncharacterized protein</fullName>
    </submittedName>
</protein>
<proteinExistence type="predicted"/>
<evidence type="ECO:0000256" key="1">
    <source>
        <dbReference type="SAM" id="Coils"/>
    </source>
</evidence>
<name>A0A1D8IQX0_9GAMM</name>